<dbReference type="EC" id="2.7.4.3" evidence="6"/>
<keyword evidence="1 5" id="KW-0808">Transferase</keyword>
<accession>A0A0G1AXJ8</accession>
<dbReference type="Gene3D" id="3.40.50.300">
    <property type="entry name" value="P-loop containing nucleotide triphosphate hydrolases"/>
    <property type="match status" value="1"/>
</dbReference>
<comment type="similarity">
    <text evidence="5">Belongs to the adenylate kinase family.</text>
</comment>
<dbReference type="GO" id="GO:0005524">
    <property type="term" value="F:ATP binding"/>
    <property type="evidence" value="ECO:0007669"/>
    <property type="project" value="UniProtKB-KW"/>
</dbReference>
<dbReference type="Pfam" id="PF00406">
    <property type="entry name" value="ADK"/>
    <property type="match status" value="1"/>
</dbReference>
<dbReference type="InterPro" id="IPR000850">
    <property type="entry name" value="Adenylat/UMP-CMP_kin"/>
</dbReference>
<keyword evidence="3 6" id="KW-0547">Nucleotide-binding</keyword>
<gene>
    <name evidence="7" type="ORF">UV35_C0036G0009</name>
</gene>
<dbReference type="EMBL" id="LCED01000036">
    <property type="protein sequence ID" value="KKS65654.1"/>
    <property type="molecule type" value="Genomic_DNA"/>
</dbReference>
<dbReference type="PRINTS" id="PR00094">
    <property type="entry name" value="ADENYLTKNASE"/>
</dbReference>
<proteinExistence type="inferred from homology"/>
<comment type="subcellular location">
    <subcellularLocation>
        <location evidence="6">Cytoplasm</location>
    </subcellularLocation>
</comment>
<comment type="catalytic activity">
    <reaction evidence="6">
        <text>AMP + ATP = 2 ADP</text>
        <dbReference type="Rhea" id="RHEA:12973"/>
        <dbReference type="ChEBI" id="CHEBI:30616"/>
        <dbReference type="ChEBI" id="CHEBI:456215"/>
        <dbReference type="ChEBI" id="CHEBI:456216"/>
        <dbReference type="EC" id="2.7.4.3"/>
    </reaction>
</comment>
<keyword evidence="6" id="KW-0067">ATP-binding</keyword>
<dbReference type="Proteomes" id="UP000033848">
    <property type="component" value="Unassembled WGS sequence"/>
</dbReference>
<comment type="caution">
    <text evidence="7">The sequence shown here is derived from an EMBL/GenBank/DDBJ whole genome shotgun (WGS) entry which is preliminary data.</text>
</comment>
<evidence type="ECO:0000313" key="8">
    <source>
        <dbReference type="Proteomes" id="UP000033848"/>
    </source>
</evidence>
<keyword evidence="4 5" id="KW-0418">Kinase</keyword>
<dbReference type="SUPFAM" id="SSF52540">
    <property type="entry name" value="P-loop containing nucleoside triphosphate hydrolases"/>
    <property type="match status" value="1"/>
</dbReference>
<reference evidence="7 8" key="1">
    <citation type="journal article" date="2015" name="Nature">
        <title>rRNA introns, odd ribosomes, and small enigmatic genomes across a large radiation of phyla.</title>
        <authorList>
            <person name="Brown C.T."/>
            <person name="Hug L.A."/>
            <person name="Thomas B.C."/>
            <person name="Sharon I."/>
            <person name="Castelle C.J."/>
            <person name="Singh A."/>
            <person name="Wilkins M.J."/>
            <person name="Williams K.H."/>
            <person name="Banfield J.F."/>
        </authorList>
    </citation>
    <scope>NUCLEOTIDE SEQUENCE [LARGE SCALE GENOMIC DNA]</scope>
</reference>
<organism evidence="7 8">
    <name type="scientific">candidate division WWE3 bacterium GW2011_GWB1_42_6</name>
    <dbReference type="NCBI Taxonomy" id="1619115"/>
    <lineage>
        <taxon>Bacteria</taxon>
        <taxon>Katanobacteria</taxon>
    </lineage>
</organism>
<protein>
    <recommendedName>
        <fullName evidence="6">Adenylate kinase</fullName>
        <ecNumber evidence="6">2.7.4.3</ecNumber>
    </recommendedName>
</protein>
<sequence length="111" mass="12527">MNIILLGSPGSGKGTQAEMLAKKLDLFCLQTGDLSREWAEKDARINAIVDGGKLIPEKEMTEYVMKYLEEKVPSGANILFEGFPRFIPQYVEYEKWLASKGQRIDAAKMLR</sequence>
<evidence type="ECO:0000256" key="4">
    <source>
        <dbReference type="ARBA" id="ARBA00022777"/>
    </source>
</evidence>
<dbReference type="PANTHER" id="PTHR23359">
    <property type="entry name" value="NUCLEOTIDE KINASE"/>
    <property type="match status" value="1"/>
</dbReference>
<evidence type="ECO:0000256" key="5">
    <source>
        <dbReference type="RuleBase" id="RU003330"/>
    </source>
</evidence>
<dbReference type="AlphaFoldDB" id="A0A0G1AXJ8"/>
<name>A0A0G1AXJ8_UNCKA</name>
<evidence type="ECO:0000256" key="6">
    <source>
        <dbReference type="RuleBase" id="RU003331"/>
    </source>
</evidence>
<keyword evidence="2" id="KW-0545">Nucleotide biosynthesis</keyword>
<dbReference type="PATRIC" id="fig|1619115.3.peg.750"/>
<dbReference type="GO" id="GO:0004017">
    <property type="term" value="F:AMP kinase activity"/>
    <property type="evidence" value="ECO:0007669"/>
    <property type="project" value="UniProtKB-EC"/>
</dbReference>
<evidence type="ECO:0000256" key="2">
    <source>
        <dbReference type="ARBA" id="ARBA00022727"/>
    </source>
</evidence>
<dbReference type="GO" id="GO:0005737">
    <property type="term" value="C:cytoplasm"/>
    <property type="evidence" value="ECO:0007669"/>
    <property type="project" value="UniProtKB-SubCell"/>
</dbReference>
<evidence type="ECO:0000313" key="7">
    <source>
        <dbReference type="EMBL" id="KKS65654.1"/>
    </source>
</evidence>
<evidence type="ECO:0000256" key="3">
    <source>
        <dbReference type="ARBA" id="ARBA00022741"/>
    </source>
</evidence>
<evidence type="ECO:0000256" key="1">
    <source>
        <dbReference type="ARBA" id="ARBA00022679"/>
    </source>
</evidence>
<comment type="subunit">
    <text evidence="6">Monomer.</text>
</comment>
<dbReference type="InterPro" id="IPR027417">
    <property type="entry name" value="P-loop_NTPase"/>
</dbReference>